<proteinExistence type="predicted"/>
<organism evidence="3 4">
    <name type="scientific">Camelina sativa</name>
    <name type="common">False flax</name>
    <name type="synonym">Myagrum sativum</name>
    <dbReference type="NCBI Taxonomy" id="90675"/>
    <lineage>
        <taxon>Eukaryota</taxon>
        <taxon>Viridiplantae</taxon>
        <taxon>Streptophyta</taxon>
        <taxon>Embryophyta</taxon>
        <taxon>Tracheophyta</taxon>
        <taxon>Spermatophyta</taxon>
        <taxon>Magnoliopsida</taxon>
        <taxon>eudicotyledons</taxon>
        <taxon>Gunneridae</taxon>
        <taxon>Pentapetalae</taxon>
        <taxon>rosids</taxon>
        <taxon>malvids</taxon>
        <taxon>Brassicales</taxon>
        <taxon>Brassicaceae</taxon>
        <taxon>Camelineae</taxon>
        <taxon>Camelina</taxon>
    </lineage>
</organism>
<evidence type="ECO:0000259" key="2">
    <source>
        <dbReference type="Pfam" id="PF03732"/>
    </source>
</evidence>
<accession>A0ABM1Q7B9</accession>
<keyword evidence="1" id="KW-1133">Transmembrane helix</keyword>
<keyword evidence="1" id="KW-0472">Membrane</keyword>
<keyword evidence="3" id="KW-1185">Reference proteome</keyword>
<dbReference type="Proteomes" id="UP000694864">
    <property type="component" value="Chromosome 7"/>
</dbReference>
<reference evidence="4" key="2">
    <citation type="submission" date="2025-08" db="UniProtKB">
        <authorList>
            <consortium name="RefSeq"/>
        </authorList>
    </citation>
    <scope>IDENTIFICATION</scope>
    <source>
        <tissue evidence="4">Leaf</tissue>
    </source>
</reference>
<evidence type="ECO:0000256" key="1">
    <source>
        <dbReference type="SAM" id="Phobius"/>
    </source>
</evidence>
<dbReference type="GeneID" id="109125478"/>
<feature type="domain" description="Retrotransposon gag" evidence="2">
    <location>
        <begin position="97"/>
        <end position="167"/>
    </location>
</feature>
<name>A0ABM1Q7B9_CAMSA</name>
<dbReference type="Pfam" id="PF03732">
    <property type="entry name" value="Retrotrans_gag"/>
    <property type="match status" value="1"/>
</dbReference>
<evidence type="ECO:0000313" key="3">
    <source>
        <dbReference type="Proteomes" id="UP000694864"/>
    </source>
</evidence>
<protein>
    <submittedName>
        <fullName evidence="4">Uncharacterized protein LOC109125478</fullName>
    </submittedName>
</protein>
<feature type="transmembrane region" description="Helical" evidence="1">
    <location>
        <begin position="230"/>
        <end position="255"/>
    </location>
</feature>
<reference evidence="3" key="1">
    <citation type="journal article" date="2014" name="Nat. Commun.">
        <title>The emerging biofuel crop Camelina sativa retains a highly undifferentiated hexaploid genome structure.</title>
        <authorList>
            <person name="Kagale S."/>
            <person name="Koh C."/>
            <person name="Nixon J."/>
            <person name="Bollina V."/>
            <person name="Clarke W.E."/>
            <person name="Tuteja R."/>
            <person name="Spillane C."/>
            <person name="Robinson S.J."/>
            <person name="Links M.G."/>
            <person name="Clarke C."/>
            <person name="Higgins E.E."/>
            <person name="Huebert T."/>
            <person name="Sharpe A.G."/>
            <person name="Parkin I.A."/>
        </authorList>
    </citation>
    <scope>NUCLEOTIDE SEQUENCE [LARGE SCALE GENOMIC DNA]</scope>
    <source>
        <strain evidence="3">cv. DH55</strain>
    </source>
</reference>
<feature type="transmembrane region" description="Helical" evidence="1">
    <location>
        <begin position="261"/>
        <end position="290"/>
    </location>
</feature>
<dbReference type="RefSeq" id="XP_019082657.1">
    <property type="nucleotide sequence ID" value="XM_019227112.1"/>
</dbReference>
<dbReference type="InterPro" id="IPR005162">
    <property type="entry name" value="Retrotrans_gag_dom"/>
</dbReference>
<sequence>MKDYKDLKIQRLEAIVKDISAKIHRATTTAPNLEKVLEEAQRSPFTTRISSVRVCYINKFKFITYNGLTDPKLFLTSMSVAINRAHFSPEEYDAGCSNSIDSYYELTAAFLQHHSTFMIKGTSNADQWTMYQEDDESLREFMERFKKVVSNLAIANDTAISALQNALAYGSRFRNDIIIYEPLTLDDALHQASKYIEVPTYSLAPTSSLVPTYSFAPTSSLVPTSSSLTLAFLTLAILVLASLALATLVLAALTVDALTLATLLFVVLMVDVLTLTALIVDALMLAALIFDTLTLPVLKLDTLALAYLTLNILILGGDLNSHYWWKP</sequence>
<gene>
    <name evidence="4" type="primary">LOC109125478</name>
</gene>
<feature type="transmembrane region" description="Helical" evidence="1">
    <location>
        <begin position="302"/>
        <end position="325"/>
    </location>
</feature>
<keyword evidence="1" id="KW-0812">Transmembrane</keyword>
<evidence type="ECO:0000313" key="4">
    <source>
        <dbReference type="RefSeq" id="XP_019082657.1"/>
    </source>
</evidence>